<feature type="compositionally biased region" description="Basic and acidic residues" evidence="1">
    <location>
        <begin position="651"/>
        <end position="664"/>
    </location>
</feature>
<protein>
    <recommendedName>
        <fullName evidence="4">PLD phosphodiesterase domain-containing protein</fullName>
    </recommendedName>
</protein>
<name>A0A4Q7LWS0_9BURK</name>
<accession>A0A4Q7LWS0</accession>
<feature type="region of interest" description="Disordered" evidence="1">
    <location>
        <begin position="651"/>
        <end position="672"/>
    </location>
</feature>
<dbReference type="Proteomes" id="UP000293433">
    <property type="component" value="Unassembled WGS sequence"/>
</dbReference>
<comment type="caution">
    <text evidence="2">The sequence shown here is derived from an EMBL/GenBank/DDBJ whole genome shotgun (WGS) entry which is preliminary data.</text>
</comment>
<reference evidence="2 3" key="1">
    <citation type="submission" date="2019-02" db="EMBL/GenBank/DDBJ databases">
        <title>Genomic Encyclopedia of Type Strains, Phase IV (KMG-IV): sequencing the most valuable type-strain genomes for metagenomic binning, comparative biology and taxonomic classification.</title>
        <authorList>
            <person name="Goeker M."/>
        </authorList>
    </citation>
    <scope>NUCLEOTIDE SEQUENCE [LARGE SCALE GENOMIC DNA]</scope>
    <source>
        <strain evidence="2 3">DSM 10617</strain>
    </source>
</reference>
<evidence type="ECO:0000313" key="2">
    <source>
        <dbReference type="EMBL" id="RZS58598.1"/>
    </source>
</evidence>
<evidence type="ECO:0000313" key="3">
    <source>
        <dbReference type="Proteomes" id="UP000293433"/>
    </source>
</evidence>
<dbReference type="EMBL" id="SGWV01000007">
    <property type="protein sequence ID" value="RZS58598.1"/>
    <property type="molecule type" value="Genomic_DNA"/>
</dbReference>
<evidence type="ECO:0000256" key="1">
    <source>
        <dbReference type="SAM" id="MobiDB-lite"/>
    </source>
</evidence>
<dbReference type="OrthoDB" id="9814092at2"/>
<evidence type="ECO:0008006" key="4">
    <source>
        <dbReference type="Google" id="ProtNLM"/>
    </source>
</evidence>
<gene>
    <name evidence="2" type="ORF">EV685_0893</name>
</gene>
<keyword evidence="3" id="KW-1185">Reference proteome</keyword>
<proteinExistence type="predicted"/>
<organism evidence="2 3">
    <name type="scientific">Sphaerotilus mobilis</name>
    <dbReference type="NCBI Taxonomy" id="47994"/>
    <lineage>
        <taxon>Bacteria</taxon>
        <taxon>Pseudomonadati</taxon>
        <taxon>Pseudomonadota</taxon>
        <taxon>Betaproteobacteria</taxon>
        <taxon>Burkholderiales</taxon>
        <taxon>Sphaerotilaceae</taxon>
        <taxon>Sphaerotilus</taxon>
    </lineage>
</organism>
<dbReference type="SUPFAM" id="SSF56024">
    <property type="entry name" value="Phospholipase D/nuclease"/>
    <property type="match status" value="1"/>
</dbReference>
<dbReference type="AlphaFoldDB" id="A0A4Q7LWS0"/>
<sequence>MPDLMSPQTVLTPGDAASQLQSRGLDALGLVAPALATGWATSTPAGADLDADALRLTLNGPRAPFNALGRTLAAAPLYADASGAPLAGPVRELRLHPESARRLARLVEQRLGAPLIRPVPVAMLVHGVPAPPAAPQPVDLFEAGAPLGLPGSLAISFHDARGLPICPLAVAALFADLLSAFPALGHGDATMPARGASGGIDGIVASSPAAVRLHVVDPHGRVFVPTRPEARLKVVASTGVEVQPVPDGGLLTLATGLSLGRATADAAADTAAAHPLHWGWGHHSTLARTALSPPALPAGVNLPRQFLRVVAVDLAWHLRGNRGDSVIANVPGDDGAVPDFALPVVRNAVPNFDYLSDGMDVLGAFAQAATAFPPAGVDVLALLCSPAIDPALALPPGPGAAGSWPAFPAPNPGAGLPASADATTGLAAAFRAPGDAPDARLDVVVDIAADAVPAGTHLRVYPRRFVQIDAIDGEQPSFIRADGGAAIAQAGQPSRMLLRNPYTLASAAPLPSPALLLVDVVAVGRDGQRRLHSGIELTVSATTTSFTPDPAAFGGEALLQRPAVAALLAAFGSTAVAPASLFGIAPPTPPIGGAPGNFLDLIRRLANETSAPRIGPHLPTQGRFDTVLALGAAPAAGQPLAWQAVLTGARWTEESRSARPERADPGNPPGPDLHAAGVRVDGQLAQDLALHALKRAQPVIPLGATTPGWLVAMGGATWNDAPADASGTVSAVMLETIAAFCDSPELGLSAIPIPQPADSIQGAVNALAGLLGVSAPTLNLANEARLKRALQREMVTARRGQRDALWSLLRAVEQAREFVYLEGPAFARTARPSGTPLAHEVDLVERLRARLAANPRLKVMVCVPRWPDVDPALAPWVRTALAHRKSAIETLTSQDRQRVAAFHPIGFPGRPAVLRSTVVIVDDVYALVGTSHWRRRGLTFDGGCDIASIDRQLDARGRSTGIVRFRQELMAAKLGIALPAGPADSTALWTRLAEPEAAFDLLADLLAQGGLGRCSPVWAGPSDTRVIAQTDARADPDGVDADGTRLFSDLVGLLGSA</sequence>
<dbReference type="RefSeq" id="WP_130480726.1">
    <property type="nucleotide sequence ID" value="NZ_SGWV01000007.1"/>
</dbReference>